<dbReference type="PANTHER" id="PTHR13412">
    <property type="entry name" value="T-CELL IMMUNOMODULATORY PROTEIN HOMOLOG"/>
    <property type="match status" value="1"/>
</dbReference>
<dbReference type="GeneID" id="14904789"/>
<evidence type="ECO:0000313" key="3">
    <source>
        <dbReference type="EMBL" id="EGR28698.1"/>
    </source>
</evidence>
<keyword evidence="2" id="KW-0812">Transmembrane</keyword>
<accession>G0R1E1</accession>
<evidence type="ECO:0000256" key="2">
    <source>
        <dbReference type="SAM" id="Phobius"/>
    </source>
</evidence>
<reference evidence="3 4" key="1">
    <citation type="submission" date="2011-07" db="EMBL/GenBank/DDBJ databases">
        <authorList>
            <person name="Coyne R."/>
            <person name="Brami D."/>
            <person name="Johnson J."/>
            <person name="Hostetler J."/>
            <person name="Hannick L."/>
            <person name="Clark T."/>
            <person name="Cassidy-Hanley D."/>
            <person name="Inman J."/>
        </authorList>
    </citation>
    <scope>NUCLEOTIDE SEQUENCE [LARGE SCALE GENOMIC DNA]</scope>
    <source>
        <strain evidence="3 4">G5</strain>
    </source>
</reference>
<organism evidence="3 4">
    <name type="scientific">Ichthyophthirius multifiliis</name>
    <name type="common">White spot disease agent</name>
    <name type="synonym">Ich</name>
    <dbReference type="NCBI Taxonomy" id="5932"/>
    <lineage>
        <taxon>Eukaryota</taxon>
        <taxon>Sar</taxon>
        <taxon>Alveolata</taxon>
        <taxon>Ciliophora</taxon>
        <taxon>Intramacronucleata</taxon>
        <taxon>Oligohymenophorea</taxon>
        <taxon>Hymenostomatida</taxon>
        <taxon>Ophryoglenina</taxon>
        <taxon>Ichthyophthirius</taxon>
    </lineage>
</organism>
<protein>
    <recommendedName>
        <fullName evidence="5">FG-GAP repeat protein</fullName>
    </recommendedName>
</protein>
<keyword evidence="2" id="KW-0472">Membrane</keyword>
<dbReference type="InterPro" id="IPR013517">
    <property type="entry name" value="FG-GAP"/>
</dbReference>
<dbReference type="GO" id="GO:0005886">
    <property type="term" value="C:plasma membrane"/>
    <property type="evidence" value="ECO:0007669"/>
    <property type="project" value="TreeGrafter"/>
</dbReference>
<dbReference type="InterPro" id="IPR028994">
    <property type="entry name" value="Integrin_alpha_N"/>
</dbReference>
<keyword evidence="2" id="KW-1133">Transmembrane helix</keyword>
<dbReference type="eggNOG" id="KOG4550">
    <property type="taxonomic scope" value="Eukaryota"/>
</dbReference>
<evidence type="ECO:0000256" key="1">
    <source>
        <dbReference type="ARBA" id="ARBA00022729"/>
    </source>
</evidence>
<dbReference type="InParanoid" id="G0R1E1"/>
<dbReference type="PANTHER" id="PTHR13412:SF0">
    <property type="entry name" value="T-CELL IMMUNOMODULATORY PROTEIN"/>
    <property type="match status" value="1"/>
</dbReference>
<dbReference type="Gene3D" id="2.130.10.130">
    <property type="entry name" value="Integrin alpha, N-terminal"/>
    <property type="match status" value="1"/>
</dbReference>
<name>G0R1E1_ICHMU</name>
<dbReference type="OrthoDB" id="10022113at2759"/>
<keyword evidence="4" id="KW-1185">Reference proteome</keyword>
<dbReference type="SUPFAM" id="SSF69318">
    <property type="entry name" value="Integrin alpha N-terminal domain"/>
    <property type="match status" value="1"/>
</dbReference>
<dbReference type="AlphaFoldDB" id="G0R1E1"/>
<proteinExistence type="predicted"/>
<sequence>MAYGDFDGDKNTDMVTISHDNKVNVNIWDTNIAKFKRFQLMKKQNQETLCEGQIVNIIPSDYNFDGKLDVLVVLQQEQLYCVEFWIQIQCSVFTCQFELTQYSKQDILKNLKAQPFVGDFLGDHTTSLFIQTQQDSKRYIINITENDLFIQEFIELITAGDQCLEYSGTNNIDNPHFSAFADFNGDCRADIIIQTVTPNGKKQLEYWEKTDSDKFCLRAIQNFEKEDFEFYSFALIDINYDGGTDIVALANQKSTNESFIVISYNKYTVGKDHLCMKFSEFPFDEISVLGQYVNYIQLDFRFYINETTPYPRFSDIDLDGYPEIALIKQQNQQNPNQGLPIILANNKCSKGCDQLSVGEKRGFDSNENKNNDKYRHYDKFKYVISHTISFLILMKMGISIFLQIHQLMEKIKQKDFMILFLQMLFLQNCQDQMDFVIILHVKVVIIME</sequence>
<dbReference type="Pfam" id="PF13517">
    <property type="entry name" value="FG-GAP_3"/>
    <property type="match status" value="1"/>
</dbReference>
<keyword evidence="1" id="KW-0732">Signal</keyword>
<dbReference type="InterPro" id="IPR024881">
    <property type="entry name" value="Tip"/>
</dbReference>
<gene>
    <name evidence="3" type="ORF">IMG5_169980</name>
</gene>
<feature type="transmembrane region" description="Helical" evidence="2">
    <location>
        <begin position="383"/>
        <end position="404"/>
    </location>
</feature>
<evidence type="ECO:0008006" key="5">
    <source>
        <dbReference type="Google" id="ProtNLM"/>
    </source>
</evidence>
<dbReference type="Proteomes" id="UP000008983">
    <property type="component" value="Unassembled WGS sequence"/>
</dbReference>
<dbReference type="RefSeq" id="XP_004029934.1">
    <property type="nucleotide sequence ID" value="XM_004029886.1"/>
</dbReference>
<evidence type="ECO:0000313" key="4">
    <source>
        <dbReference type="Proteomes" id="UP000008983"/>
    </source>
</evidence>
<dbReference type="EMBL" id="GL984215">
    <property type="protein sequence ID" value="EGR28698.1"/>
    <property type="molecule type" value="Genomic_DNA"/>
</dbReference>